<dbReference type="InterPro" id="IPR043129">
    <property type="entry name" value="ATPase_NBD"/>
</dbReference>
<evidence type="ECO:0000313" key="6">
    <source>
        <dbReference type="EMBL" id="TDX41807.1"/>
    </source>
</evidence>
<dbReference type="AlphaFoldDB" id="A0A4R8GK70"/>
<dbReference type="InterPro" id="IPR050406">
    <property type="entry name" value="FGGY_Carb_Kinase"/>
</dbReference>
<gene>
    <name evidence="6" type="ORF">C7954_12530</name>
</gene>
<dbReference type="Pfam" id="PF00370">
    <property type="entry name" value="FGGY_N"/>
    <property type="match status" value="1"/>
</dbReference>
<name>A0A4R8GK70_9FIRM</name>
<comment type="caution">
    <text evidence="6">The sequence shown here is derived from an EMBL/GenBank/DDBJ whole genome shotgun (WGS) entry which is preliminary data.</text>
</comment>
<dbReference type="RefSeq" id="WP_134059803.1">
    <property type="nucleotide sequence ID" value="NZ_SOEF01000025.1"/>
</dbReference>
<evidence type="ECO:0000256" key="1">
    <source>
        <dbReference type="ARBA" id="ARBA00009156"/>
    </source>
</evidence>
<dbReference type="InterPro" id="IPR018484">
    <property type="entry name" value="FGGY_N"/>
</dbReference>
<dbReference type="Proteomes" id="UP000295472">
    <property type="component" value="Unassembled WGS sequence"/>
</dbReference>
<dbReference type="PANTHER" id="PTHR43095">
    <property type="entry name" value="SUGAR KINASE"/>
    <property type="match status" value="1"/>
</dbReference>
<dbReference type="InterPro" id="IPR018485">
    <property type="entry name" value="FGGY_C"/>
</dbReference>
<proteinExistence type="inferred from homology"/>
<evidence type="ECO:0000313" key="7">
    <source>
        <dbReference type="Proteomes" id="UP000295472"/>
    </source>
</evidence>
<dbReference type="GeneID" id="57013332"/>
<feature type="domain" description="Carbohydrate kinase FGGY C-terminal" evidence="5">
    <location>
        <begin position="259"/>
        <end position="444"/>
    </location>
</feature>
<dbReference type="CDD" id="cd07804">
    <property type="entry name" value="ASKHA_NBD_FGGY_RrXK-like"/>
    <property type="match status" value="1"/>
</dbReference>
<dbReference type="GO" id="GO:0005975">
    <property type="term" value="P:carbohydrate metabolic process"/>
    <property type="evidence" value="ECO:0007669"/>
    <property type="project" value="InterPro"/>
</dbReference>
<accession>A0A4R8GK70</accession>
<sequence length="514" mass="56556">MKYVLGVDIGTGGARAAIINENGEFENSFYTDHDYKIPKAGWAEQEANVYWDSFCEVVQEATNWVEEQNGEIVGLGISGLTPDVLPIDKNGKALYPAILWLDRRGTEEGEWIKDVIGVDKVFELSGNTVDPYYGLVELLWLKNKEPGIYGQADKFVNIKDYIINKITGTVCMDYTQAACTGIGFDIRKKQWDPAMFDKLGLNIDKMPDLVRPEEVIGKTLPEISEKTGLKPGIPVVAGAGDCFASVMAAGVSEVGENVVALGTSAVWGFLGKSDDFAKNMLVSPAPGYPDMYLTSAAPAFTGGVYKWIRDNIMGHEGEDAYIKMNKEAAEINPGSDGLTILPYYAGERSPVWDARARGVMFGLSTDHTRANIFRAGLESVAYALLDSLKYIRASGTEIGKDMVVTGGMAKSKLLREILANTLNMNVIYIGGHVSAEVGSAYIAGNGVDLFESYEVAKEKLDLIDKIEPDPKINEIYEEYYERVYKHLHPALKDIFSANYEIRNNVDKLINSFNC</sequence>
<dbReference type="PIRSF" id="PIRSF000538">
    <property type="entry name" value="GlpK"/>
    <property type="match status" value="1"/>
</dbReference>
<dbReference type="Pfam" id="PF02782">
    <property type="entry name" value="FGGY_C"/>
    <property type="match status" value="1"/>
</dbReference>
<reference evidence="6 7" key="1">
    <citation type="submission" date="2019-03" db="EMBL/GenBank/DDBJ databases">
        <title>Subsurface microbial communities from deep shales in Ohio and West Virginia, USA.</title>
        <authorList>
            <person name="Wrighton K."/>
        </authorList>
    </citation>
    <scope>NUCLEOTIDE SEQUENCE [LARGE SCALE GENOMIC DNA]</scope>
    <source>
        <strain evidence="6 7">DSMZ 11287</strain>
    </source>
</reference>
<dbReference type="PANTHER" id="PTHR43095:SF5">
    <property type="entry name" value="XYLULOSE KINASE"/>
    <property type="match status" value="1"/>
</dbReference>
<evidence type="ECO:0000259" key="5">
    <source>
        <dbReference type="Pfam" id="PF02782"/>
    </source>
</evidence>
<dbReference type="GO" id="GO:0016301">
    <property type="term" value="F:kinase activity"/>
    <property type="evidence" value="ECO:0007669"/>
    <property type="project" value="UniProtKB-KW"/>
</dbReference>
<dbReference type="InterPro" id="IPR000577">
    <property type="entry name" value="Carb_kinase_FGGY"/>
</dbReference>
<dbReference type="EMBL" id="SOEF01000025">
    <property type="protein sequence ID" value="TDX41807.1"/>
    <property type="molecule type" value="Genomic_DNA"/>
</dbReference>
<keyword evidence="3 6" id="KW-0418">Kinase</keyword>
<dbReference type="SUPFAM" id="SSF53067">
    <property type="entry name" value="Actin-like ATPase domain"/>
    <property type="match status" value="2"/>
</dbReference>
<feature type="domain" description="Carbohydrate kinase FGGY N-terminal" evidence="4">
    <location>
        <begin position="3"/>
        <end position="246"/>
    </location>
</feature>
<evidence type="ECO:0000256" key="2">
    <source>
        <dbReference type="ARBA" id="ARBA00022679"/>
    </source>
</evidence>
<keyword evidence="2" id="KW-0808">Transferase</keyword>
<protein>
    <submittedName>
        <fullName evidence="6">Xylulokinase</fullName>
    </submittedName>
</protein>
<comment type="similarity">
    <text evidence="1">Belongs to the FGGY kinase family.</text>
</comment>
<evidence type="ECO:0000259" key="4">
    <source>
        <dbReference type="Pfam" id="PF00370"/>
    </source>
</evidence>
<dbReference type="Gene3D" id="3.30.420.40">
    <property type="match status" value="2"/>
</dbReference>
<evidence type="ECO:0000256" key="3">
    <source>
        <dbReference type="ARBA" id="ARBA00022777"/>
    </source>
</evidence>
<organism evidence="6 7">
    <name type="scientific">Halanaerobium congolense</name>
    <dbReference type="NCBI Taxonomy" id="54121"/>
    <lineage>
        <taxon>Bacteria</taxon>
        <taxon>Bacillati</taxon>
        <taxon>Bacillota</taxon>
        <taxon>Clostridia</taxon>
        <taxon>Halanaerobiales</taxon>
        <taxon>Halanaerobiaceae</taxon>
        <taxon>Halanaerobium</taxon>
    </lineage>
</organism>